<name>A0A8J2HE94_COTCN</name>
<dbReference type="PROSITE" id="PS50007">
    <property type="entry name" value="PIPLC_X_DOMAIN"/>
    <property type="match status" value="1"/>
</dbReference>
<dbReference type="PANTHER" id="PTHR13593:SF113">
    <property type="entry name" value="SI:DKEY-266F7.9"/>
    <property type="match status" value="1"/>
</dbReference>
<organism evidence="2 3">
    <name type="scientific">Cotesia congregata</name>
    <name type="common">Parasitoid wasp</name>
    <name type="synonym">Apanteles congregatus</name>
    <dbReference type="NCBI Taxonomy" id="51543"/>
    <lineage>
        <taxon>Eukaryota</taxon>
        <taxon>Metazoa</taxon>
        <taxon>Ecdysozoa</taxon>
        <taxon>Arthropoda</taxon>
        <taxon>Hexapoda</taxon>
        <taxon>Insecta</taxon>
        <taxon>Pterygota</taxon>
        <taxon>Neoptera</taxon>
        <taxon>Endopterygota</taxon>
        <taxon>Hymenoptera</taxon>
        <taxon>Apocrita</taxon>
        <taxon>Ichneumonoidea</taxon>
        <taxon>Braconidae</taxon>
        <taxon>Microgastrinae</taxon>
        <taxon>Cotesia</taxon>
    </lineage>
</organism>
<dbReference type="PANTHER" id="PTHR13593">
    <property type="match status" value="1"/>
</dbReference>
<dbReference type="Proteomes" id="UP000786811">
    <property type="component" value="Unassembled WGS sequence"/>
</dbReference>
<dbReference type="OrthoDB" id="7697653at2759"/>
<keyword evidence="1" id="KW-0732">Signal</keyword>
<dbReference type="SUPFAM" id="SSF51695">
    <property type="entry name" value="PLC-like phosphodiesterases"/>
    <property type="match status" value="1"/>
</dbReference>
<dbReference type="EMBL" id="CAJNRD030001121">
    <property type="protein sequence ID" value="CAG5096145.1"/>
    <property type="molecule type" value="Genomic_DNA"/>
</dbReference>
<evidence type="ECO:0000256" key="1">
    <source>
        <dbReference type="SAM" id="SignalP"/>
    </source>
</evidence>
<protein>
    <submittedName>
        <fullName evidence="2">Similar to plcA: 1-phosphatidylinositol phosphodiesterase (Listeria monocytogenes serovar 1/2a (Strain ATCC BAA-679 / EGD-e))</fullName>
    </submittedName>
</protein>
<sequence>MYTWLIVFFSLSTIIVPNHLTEACLKCSKHTYRPYSKRLKHLARLPGSRKLNDLALIGTHSSFSYRTTSEKSKTQDLNIEQQLQYGIRVLDIEVKPKCNLFELYVNNISDKIYFHDVFIPIHNFLNDNPGEFIIIHINQVPDSIINNSNPVYPNCKIIDFHIKNIYGGWYLTKNWTLEDHIENHRGKILLATSDESFSNCAFNIKKHCHVQSDQVIRRYKKSPNFFHKWDFIASSIEYSKLKSDHRCYLNDISFNNHQQSPRSFAIDGGYKLQSECAQPINKLMTEKFINPHRALIIIFADFVTQELIDLINSSNFLQSPWLD</sequence>
<dbReference type="AlphaFoldDB" id="A0A8J2HE94"/>
<comment type="caution">
    <text evidence="2">The sequence shown here is derived from an EMBL/GenBank/DDBJ whole genome shotgun (WGS) entry which is preliminary data.</text>
</comment>
<dbReference type="GO" id="GO:0008081">
    <property type="term" value="F:phosphoric diester hydrolase activity"/>
    <property type="evidence" value="ECO:0007669"/>
    <property type="project" value="InterPro"/>
</dbReference>
<feature type="chain" id="PRO_5035282697" evidence="1">
    <location>
        <begin position="24"/>
        <end position="323"/>
    </location>
</feature>
<dbReference type="InterPro" id="IPR051057">
    <property type="entry name" value="PI-PLC_domain"/>
</dbReference>
<dbReference type="GO" id="GO:0006629">
    <property type="term" value="P:lipid metabolic process"/>
    <property type="evidence" value="ECO:0007669"/>
    <property type="project" value="InterPro"/>
</dbReference>
<dbReference type="CDD" id="cd08557">
    <property type="entry name" value="PI-PLCc_bacteria_like"/>
    <property type="match status" value="1"/>
</dbReference>
<accession>A0A8J2HE94</accession>
<evidence type="ECO:0000313" key="2">
    <source>
        <dbReference type="EMBL" id="CAG5096145.1"/>
    </source>
</evidence>
<reference evidence="2" key="1">
    <citation type="submission" date="2021-04" db="EMBL/GenBank/DDBJ databases">
        <authorList>
            <person name="Chebbi M.A.C M."/>
        </authorList>
    </citation>
    <scope>NUCLEOTIDE SEQUENCE</scope>
</reference>
<gene>
    <name evidence="2" type="ORF">HICCMSTLAB_LOCUS8063</name>
</gene>
<dbReference type="Gene3D" id="3.20.20.190">
    <property type="entry name" value="Phosphatidylinositol (PI) phosphodiesterase"/>
    <property type="match status" value="1"/>
</dbReference>
<feature type="signal peptide" evidence="1">
    <location>
        <begin position="1"/>
        <end position="23"/>
    </location>
</feature>
<evidence type="ECO:0000313" key="3">
    <source>
        <dbReference type="Proteomes" id="UP000786811"/>
    </source>
</evidence>
<proteinExistence type="predicted"/>
<keyword evidence="3" id="KW-1185">Reference proteome</keyword>
<dbReference type="InterPro" id="IPR017946">
    <property type="entry name" value="PLC-like_Pdiesterase_TIM-brl"/>
</dbReference>